<gene>
    <name evidence="1" type="ORF">UFOPK1776_00767</name>
</gene>
<sequence length="67" mass="7877">MLIGLKGNKSMTIPRSERLRITQEVYKQWQEIYGDREDPEAEAANWDMLEKAMSEAEEKYKDRPANS</sequence>
<reference evidence="1" key="1">
    <citation type="submission" date="2020-05" db="EMBL/GenBank/DDBJ databases">
        <authorList>
            <person name="Chiriac C."/>
            <person name="Salcher M."/>
            <person name="Ghai R."/>
            <person name="Kavagutti S V."/>
        </authorList>
    </citation>
    <scope>NUCLEOTIDE SEQUENCE</scope>
</reference>
<dbReference type="EMBL" id="CAEZUC010000120">
    <property type="protein sequence ID" value="CAB4593877.1"/>
    <property type="molecule type" value="Genomic_DNA"/>
</dbReference>
<proteinExistence type="predicted"/>
<dbReference type="AlphaFoldDB" id="A0A6J6FYC1"/>
<organism evidence="1">
    <name type="scientific">freshwater metagenome</name>
    <dbReference type="NCBI Taxonomy" id="449393"/>
    <lineage>
        <taxon>unclassified sequences</taxon>
        <taxon>metagenomes</taxon>
        <taxon>ecological metagenomes</taxon>
    </lineage>
</organism>
<name>A0A6J6FYC1_9ZZZZ</name>
<accession>A0A6J6FYC1</accession>
<evidence type="ECO:0000313" key="1">
    <source>
        <dbReference type="EMBL" id="CAB4593877.1"/>
    </source>
</evidence>
<protein>
    <submittedName>
        <fullName evidence="1">Unannotated protein</fullName>
    </submittedName>
</protein>